<keyword evidence="11 14" id="KW-0408">Iron</keyword>
<comment type="caution">
    <text evidence="16">The sequence shown here is derived from an EMBL/GenBank/DDBJ whole genome shotgun (WGS) entry which is preliminary data.</text>
</comment>
<protein>
    <recommendedName>
        <fullName evidence="18">Cytochrome P450</fullName>
    </recommendedName>
</protein>
<evidence type="ECO:0000256" key="14">
    <source>
        <dbReference type="PIRSR" id="PIRSR602401-1"/>
    </source>
</evidence>
<dbReference type="Gene3D" id="1.10.630.10">
    <property type="entry name" value="Cytochrome P450"/>
    <property type="match status" value="1"/>
</dbReference>
<dbReference type="PRINTS" id="PR00385">
    <property type="entry name" value="P450"/>
</dbReference>
<keyword evidence="6 14" id="KW-0349">Heme</keyword>
<evidence type="ECO:0000256" key="2">
    <source>
        <dbReference type="ARBA" id="ARBA00003690"/>
    </source>
</evidence>
<dbReference type="Pfam" id="PF00067">
    <property type="entry name" value="p450"/>
    <property type="match status" value="1"/>
</dbReference>
<name>A0A8K0D549_IGNLU</name>
<evidence type="ECO:0000256" key="7">
    <source>
        <dbReference type="ARBA" id="ARBA00022723"/>
    </source>
</evidence>
<dbReference type="GO" id="GO:0004497">
    <property type="term" value="F:monooxygenase activity"/>
    <property type="evidence" value="ECO:0007669"/>
    <property type="project" value="UniProtKB-KW"/>
</dbReference>
<evidence type="ECO:0000256" key="12">
    <source>
        <dbReference type="ARBA" id="ARBA00023033"/>
    </source>
</evidence>
<dbReference type="InterPro" id="IPR017972">
    <property type="entry name" value="Cyt_P450_CS"/>
</dbReference>
<keyword evidence="12 15" id="KW-0503">Monooxygenase</keyword>
<evidence type="ECO:0000313" key="17">
    <source>
        <dbReference type="Proteomes" id="UP000801492"/>
    </source>
</evidence>
<evidence type="ECO:0000256" key="9">
    <source>
        <dbReference type="ARBA" id="ARBA00022848"/>
    </source>
</evidence>
<evidence type="ECO:0000256" key="11">
    <source>
        <dbReference type="ARBA" id="ARBA00023004"/>
    </source>
</evidence>
<dbReference type="CDD" id="cd20628">
    <property type="entry name" value="CYP4"/>
    <property type="match status" value="1"/>
</dbReference>
<evidence type="ECO:0008006" key="18">
    <source>
        <dbReference type="Google" id="ProtNLM"/>
    </source>
</evidence>
<proteinExistence type="inferred from homology"/>
<dbReference type="GO" id="GO:0016705">
    <property type="term" value="F:oxidoreductase activity, acting on paired donors, with incorporation or reduction of molecular oxygen"/>
    <property type="evidence" value="ECO:0007669"/>
    <property type="project" value="InterPro"/>
</dbReference>
<dbReference type="InterPro" id="IPR036396">
    <property type="entry name" value="Cyt_P450_sf"/>
</dbReference>
<dbReference type="InterPro" id="IPR002401">
    <property type="entry name" value="Cyt_P450_E_grp-I"/>
</dbReference>
<evidence type="ECO:0000256" key="1">
    <source>
        <dbReference type="ARBA" id="ARBA00001971"/>
    </source>
</evidence>
<dbReference type="PROSITE" id="PS00086">
    <property type="entry name" value="CYTOCHROME_P450"/>
    <property type="match status" value="1"/>
</dbReference>
<dbReference type="EMBL" id="VTPC01004184">
    <property type="protein sequence ID" value="KAF2897416.1"/>
    <property type="molecule type" value="Genomic_DNA"/>
</dbReference>
<keyword evidence="8" id="KW-0256">Endoplasmic reticulum</keyword>
<dbReference type="GO" id="GO:0020037">
    <property type="term" value="F:heme binding"/>
    <property type="evidence" value="ECO:0007669"/>
    <property type="project" value="InterPro"/>
</dbReference>
<organism evidence="16 17">
    <name type="scientific">Ignelater luminosus</name>
    <name type="common">Cucubano</name>
    <name type="synonym">Pyrophorus luminosus</name>
    <dbReference type="NCBI Taxonomy" id="2038154"/>
    <lineage>
        <taxon>Eukaryota</taxon>
        <taxon>Metazoa</taxon>
        <taxon>Ecdysozoa</taxon>
        <taxon>Arthropoda</taxon>
        <taxon>Hexapoda</taxon>
        <taxon>Insecta</taxon>
        <taxon>Pterygota</taxon>
        <taxon>Neoptera</taxon>
        <taxon>Endopterygota</taxon>
        <taxon>Coleoptera</taxon>
        <taxon>Polyphaga</taxon>
        <taxon>Elateriformia</taxon>
        <taxon>Elateroidea</taxon>
        <taxon>Elateridae</taxon>
        <taxon>Agrypninae</taxon>
        <taxon>Pyrophorini</taxon>
        <taxon>Ignelater</taxon>
    </lineage>
</organism>
<evidence type="ECO:0000256" key="15">
    <source>
        <dbReference type="RuleBase" id="RU000461"/>
    </source>
</evidence>
<comment type="similarity">
    <text evidence="5 15">Belongs to the cytochrome P450 family.</text>
</comment>
<comment type="subcellular location">
    <subcellularLocation>
        <location evidence="4">Endoplasmic reticulum membrane</location>
        <topology evidence="4">Peripheral membrane protein</topology>
    </subcellularLocation>
    <subcellularLocation>
        <location evidence="3">Microsome membrane</location>
        <topology evidence="3">Peripheral membrane protein</topology>
    </subcellularLocation>
</comment>
<dbReference type="InterPro" id="IPR001128">
    <property type="entry name" value="Cyt_P450"/>
</dbReference>
<keyword evidence="17" id="KW-1185">Reference proteome</keyword>
<reference evidence="16" key="1">
    <citation type="submission" date="2019-08" db="EMBL/GenBank/DDBJ databases">
        <title>The genome of the North American firefly Photinus pyralis.</title>
        <authorList>
            <consortium name="Photinus pyralis genome working group"/>
            <person name="Fallon T.R."/>
            <person name="Sander Lower S.E."/>
            <person name="Weng J.-K."/>
        </authorList>
    </citation>
    <scope>NUCLEOTIDE SEQUENCE</scope>
    <source>
        <strain evidence="16">TRF0915ILg1</strain>
        <tissue evidence="16">Whole body</tissue>
    </source>
</reference>
<dbReference type="GO" id="GO:0005506">
    <property type="term" value="F:iron ion binding"/>
    <property type="evidence" value="ECO:0007669"/>
    <property type="project" value="InterPro"/>
</dbReference>
<keyword evidence="13" id="KW-0472">Membrane</keyword>
<evidence type="ECO:0000313" key="16">
    <source>
        <dbReference type="EMBL" id="KAF2897416.1"/>
    </source>
</evidence>
<evidence type="ECO:0000256" key="13">
    <source>
        <dbReference type="ARBA" id="ARBA00023136"/>
    </source>
</evidence>
<dbReference type="PANTHER" id="PTHR24291">
    <property type="entry name" value="CYTOCHROME P450 FAMILY 4"/>
    <property type="match status" value="1"/>
</dbReference>
<comment type="function">
    <text evidence="2">May be involved in the metabolism of insect hormones and in the breakdown of synthetic insecticides.</text>
</comment>
<dbReference type="Proteomes" id="UP000801492">
    <property type="component" value="Unassembled WGS sequence"/>
</dbReference>
<dbReference type="AlphaFoldDB" id="A0A8K0D549"/>
<evidence type="ECO:0000256" key="3">
    <source>
        <dbReference type="ARBA" id="ARBA00004174"/>
    </source>
</evidence>
<dbReference type="OrthoDB" id="1470350at2759"/>
<dbReference type="PRINTS" id="PR00463">
    <property type="entry name" value="EP450I"/>
</dbReference>
<dbReference type="PANTHER" id="PTHR24291:SF189">
    <property type="entry name" value="CYTOCHROME P450 4C3-RELATED"/>
    <property type="match status" value="1"/>
</dbReference>
<dbReference type="InterPro" id="IPR050196">
    <property type="entry name" value="Cytochrome_P450_Monoox"/>
</dbReference>
<sequence length="316" mass="37022">MGTRLDQEKEKQKAYAKAVYRMGELIVHRVLRPWLYIDATYFFTSQYWEKKKVVNFLHKFSNSVIRERKTSFREGDEIKKSVEDDFNAKKRLAMLDLLIAAQKAGASISDEGIREEVDTFMFEGHDTTAMSICFTMLLLANHRKIQDKIMEELQDIFEDSDRLPNYQDLQNMTYLEMVIKESLRMYPSVPLIARVTDEDIHTKSGYVVPGSMFVHIYIYDLHHNPKLYPDPEKFDPERFLPENCQKRHPFAYLPFSAGPRNCIGQKFAMLEIKTVISTVLRKFILEPIDTPADIVLIMDLIIRSKNGIRVNFKPRH</sequence>
<keyword evidence="7 14" id="KW-0479">Metal-binding</keyword>
<feature type="binding site" description="axial binding residue" evidence="14">
    <location>
        <position position="262"/>
    </location>
    <ligand>
        <name>heme</name>
        <dbReference type="ChEBI" id="CHEBI:30413"/>
    </ligand>
    <ligandPart>
        <name>Fe</name>
        <dbReference type="ChEBI" id="CHEBI:18248"/>
    </ligandPart>
</feature>
<evidence type="ECO:0000256" key="5">
    <source>
        <dbReference type="ARBA" id="ARBA00010617"/>
    </source>
</evidence>
<comment type="cofactor">
    <cofactor evidence="1 14">
        <name>heme</name>
        <dbReference type="ChEBI" id="CHEBI:30413"/>
    </cofactor>
</comment>
<evidence type="ECO:0000256" key="6">
    <source>
        <dbReference type="ARBA" id="ARBA00022617"/>
    </source>
</evidence>
<keyword evidence="9" id="KW-0492">Microsome</keyword>
<evidence type="ECO:0000256" key="10">
    <source>
        <dbReference type="ARBA" id="ARBA00023002"/>
    </source>
</evidence>
<accession>A0A8K0D549</accession>
<gene>
    <name evidence="16" type="ORF">ILUMI_08761</name>
</gene>
<evidence type="ECO:0000256" key="8">
    <source>
        <dbReference type="ARBA" id="ARBA00022824"/>
    </source>
</evidence>
<dbReference type="GO" id="GO:0005789">
    <property type="term" value="C:endoplasmic reticulum membrane"/>
    <property type="evidence" value="ECO:0007669"/>
    <property type="project" value="UniProtKB-SubCell"/>
</dbReference>
<keyword evidence="10 15" id="KW-0560">Oxidoreductase</keyword>
<dbReference type="SUPFAM" id="SSF48264">
    <property type="entry name" value="Cytochrome P450"/>
    <property type="match status" value="1"/>
</dbReference>
<evidence type="ECO:0000256" key="4">
    <source>
        <dbReference type="ARBA" id="ARBA00004406"/>
    </source>
</evidence>